<dbReference type="EMBL" id="SNZH01000012">
    <property type="protein sequence ID" value="TDR40761.1"/>
    <property type="molecule type" value="Genomic_DNA"/>
</dbReference>
<comment type="caution">
    <text evidence="1">The sequence shown here is derived from an EMBL/GenBank/DDBJ whole genome shotgun (WGS) entry which is preliminary data.</text>
</comment>
<evidence type="ECO:0000313" key="2">
    <source>
        <dbReference type="Proteomes" id="UP000295293"/>
    </source>
</evidence>
<sequence length="43" mass="4746">MKTTLSWRRIAWLAALAVAALLAALWLRWGETIFAGQLGAMLC</sequence>
<reference evidence="1 2" key="1">
    <citation type="submission" date="2019-03" db="EMBL/GenBank/DDBJ databases">
        <title>Genomic Encyclopedia of Type Strains, Phase IV (KMG-IV): sequencing the most valuable type-strain genomes for metagenomic binning, comparative biology and taxonomic classification.</title>
        <authorList>
            <person name="Goeker M."/>
        </authorList>
    </citation>
    <scope>NUCLEOTIDE SEQUENCE [LARGE SCALE GENOMIC DNA]</scope>
    <source>
        <strain evidence="1 2">DSM 21667</strain>
    </source>
</reference>
<organism evidence="1 2">
    <name type="scientific">Tahibacter aquaticus</name>
    <dbReference type="NCBI Taxonomy" id="520092"/>
    <lineage>
        <taxon>Bacteria</taxon>
        <taxon>Pseudomonadati</taxon>
        <taxon>Pseudomonadota</taxon>
        <taxon>Gammaproteobacteria</taxon>
        <taxon>Lysobacterales</taxon>
        <taxon>Rhodanobacteraceae</taxon>
        <taxon>Tahibacter</taxon>
    </lineage>
</organism>
<name>A0A4R6YRK8_9GAMM</name>
<gene>
    <name evidence="1" type="ORF">DFR29_11275</name>
</gene>
<dbReference type="Proteomes" id="UP000295293">
    <property type="component" value="Unassembled WGS sequence"/>
</dbReference>
<evidence type="ECO:0000313" key="1">
    <source>
        <dbReference type="EMBL" id="TDR40761.1"/>
    </source>
</evidence>
<proteinExistence type="predicted"/>
<dbReference type="RefSeq" id="WP_279571526.1">
    <property type="nucleotide sequence ID" value="NZ_SNZH01000012.1"/>
</dbReference>
<accession>A0A4R6YRK8</accession>
<protein>
    <submittedName>
        <fullName evidence="1">Uncharacterized protein</fullName>
    </submittedName>
</protein>
<dbReference type="AlphaFoldDB" id="A0A4R6YRK8"/>
<keyword evidence="2" id="KW-1185">Reference proteome</keyword>